<keyword evidence="3" id="KW-0999">Mitochondrion inner membrane</keyword>
<dbReference type="AlphaFoldDB" id="A0A316VF93"/>
<reference evidence="4 5" key="1">
    <citation type="journal article" date="2018" name="Mol. Biol. Evol.">
        <title>Broad Genomic Sampling Reveals a Smut Pathogenic Ancestry of the Fungal Clade Ustilaginomycotina.</title>
        <authorList>
            <person name="Kijpornyongpan T."/>
            <person name="Mondo S.J."/>
            <person name="Barry K."/>
            <person name="Sandor L."/>
            <person name="Lee J."/>
            <person name="Lipzen A."/>
            <person name="Pangilinan J."/>
            <person name="LaButti K."/>
            <person name="Hainaut M."/>
            <person name="Henrissat B."/>
            <person name="Grigoriev I.V."/>
            <person name="Spatafora J.W."/>
            <person name="Aime M.C."/>
        </authorList>
    </citation>
    <scope>NUCLEOTIDE SEQUENCE [LARGE SCALE GENOMIC DNA]</scope>
    <source>
        <strain evidence="4 5">MCA 3882</strain>
    </source>
</reference>
<keyword evidence="3" id="KW-0143">Chaperone</keyword>
<dbReference type="FunCoup" id="A0A316VF93">
    <property type="interactions" value="154"/>
</dbReference>
<organism evidence="4 5">
    <name type="scientific">Meira miltonrushii</name>
    <dbReference type="NCBI Taxonomy" id="1280837"/>
    <lineage>
        <taxon>Eukaryota</taxon>
        <taxon>Fungi</taxon>
        <taxon>Dikarya</taxon>
        <taxon>Basidiomycota</taxon>
        <taxon>Ustilaginomycotina</taxon>
        <taxon>Exobasidiomycetes</taxon>
        <taxon>Exobasidiales</taxon>
        <taxon>Brachybasidiaceae</taxon>
        <taxon>Meira</taxon>
    </lineage>
</organism>
<keyword evidence="3" id="KW-0496">Mitochondrion</keyword>
<dbReference type="STRING" id="1280837.A0A316VF93"/>
<comment type="similarity">
    <text evidence="1 3">Belongs to the CMC family.</text>
</comment>
<dbReference type="InterPro" id="IPR013892">
    <property type="entry name" value="Cyt_c_biogenesis_Cmc1-like"/>
</dbReference>
<keyword evidence="5" id="KW-1185">Reference proteome</keyword>
<comment type="subcellular location">
    <subcellularLocation>
        <location evidence="3">Mitochondrion inner membrane</location>
    </subcellularLocation>
</comment>
<feature type="non-terminal residue" evidence="4">
    <location>
        <position position="56"/>
    </location>
</feature>
<sequence>ALSNREEDELRKTVRAEALKACDPIVKEFAACQTGRTVSVVWACRSQHKEVQKCMR</sequence>
<evidence type="ECO:0000256" key="3">
    <source>
        <dbReference type="RuleBase" id="RU364104"/>
    </source>
</evidence>
<feature type="non-terminal residue" evidence="4">
    <location>
        <position position="1"/>
    </location>
</feature>
<dbReference type="Pfam" id="PF08583">
    <property type="entry name" value="Cmc1"/>
    <property type="match status" value="1"/>
</dbReference>
<dbReference type="GeneID" id="37017956"/>
<gene>
    <name evidence="4" type="ORF">FA14DRAFT_116402</name>
</gene>
<dbReference type="OrthoDB" id="6224010at2759"/>
<dbReference type="EMBL" id="KZ819603">
    <property type="protein sequence ID" value="PWN34983.1"/>
    <property type="molecule type" value="Genomic_DNA"/>
</dbReference>
<evidence type="ECO:0000256" key="1">
    <source>
        <dbReference type="ARBA" id="ARBA00007347"/>
    </source>
</evidence>
<dbReference type="PANTHER" id="PTHR22977:SF5">
    <property type="entry name" value="COX ASSEMBLY MITOCHONDRIAL PROTEIN HOMOLOG"/>
    <property type="match status" value="1"/>
</dbReference>
<evidence type="ECO:0000256" key="2">
    <source>
        <dbReference type="ARBA" id="ARBA00023157"/>
    </source>
</evidence>
<protein>
    <recommendedName>
        <fullName evidence="3">COX assembly mitochondrial protein</fullName>
    </recommendedName>
</protein>
<dbReference type="InParanoid" id="A0A316VF93"/>
<dbReference type="RefSeq" id="XP_025355285.1">
    <property type="nucleotide sequence ID" value="XM_025496175.1"/>
</dbReference>
<dbReference type="GO" id="GO:0005743">
    <property type="term" value="C:mitochondrial inner membrane"/>
    <property type="evidence" value="ECO:0007669"/>
    <property type="project" value="UniProtKB-SubCell"/>
</dbReference>
<evidence type="ECO:0000313" key="4">
    <source>
        <dbReference type="EMBL" id="PWN34983.1"/>
    </source>
</evidence>
<keyword evidence="3" id="KW-0472">Membrane</keyword>
<proteinExistence type="inferred from homology"/>
<accession>A0A316VF93</accession>
<evidence type="ECO:0000313" key="5">
    <source>
        <dbReference type="Proteomes" id="UP000245771"/>
    </source>
</evidence>
<comment type="function">
    <text evidence="3">Required for mitochondrial cytochrome c oxidase (COX) assembly and respiration.</text>
</comment>
<dbReference type="PANTHER" id="PTHR22977">
    <property type="entry name" value="COX ASSEMBLY MITOCHONDRIAL PROTEIN"/>
    <property type="match status" value="1"/>
</dbReference>
<name>A0A316VF93_9BASI</name>
<dbReference type="Proteomes" id="UP000245771">
    <property type="component" value="Unassembled WGS sequence"/>
</dbReference>
<keyword evidence="2" id="KW-1015">Disulfide bond</keyword>